<feature type="compositionally biased region" description="Basic residues" evidence="4">
    <location>
        <begin position="279"/>
        <end position="289"/>
    </location>
</feature>
<feature type="region of interest" description="Disordered" evidence="4">
    <location>
        <begin position="228"/>
        <end position="301"/>
    </location>
</feature>
<dbReference type="PROSITE" id="PS50118">
    <property type="entry name" value="HMG_BOX_2"/>
    <property type="match status" value="2"/>
</dbReference>
<feature type="compositionally biased region" description="Basic and acidic residues" evidence="4">
    <location>
        <begin position="448"/>
        <end position="474"/>
    </location>
</feature>
<dbReference type="EMBL" id="CAJVPL010000011">
    <property type="protein sequence ID" value="CAG8433811.1"/>
    <property type="molecule type" value="Genomic_DNA"/>
</dbReference>
<evidence type="ECO:0000256" key="2">
    <source>
        <dbReference type="PROSITE-ProRule" id="PRU00267"/>
    </source>
</evidence>
<evidence type="ECO:0000256" key="3">
    <source>
        <dbReference type="SAM" id="Coils"/>
    </source>
</evidence>
<dbReference type="PANTHER" id="PTHR48112:SF22">
    <property type="entry name" value="MITOCHONDRIAL TRANSCRIPTION FACTOR A, ISOFORM B"/>
    <property type="match status" value="1"/>
</dbReference>
<sequence>MELVPNPAVPFSPPINLDFEFLPVDQQLLKDENVVNHERLKRIKEKVEKAASAAEKASRNFQKLYSTLRDLSTVNNDKNATWDAVVQKYIAEEGGKSIHAKMSIVNNSLIPPPPIYHNSQVRDPNRPKKPPNAFMMFLMEQCDEMKTKSSTGGLHAPHVGKIVSERWKELSHDRKKLYEDRYQISKKQYEENIKIYNANREEDIESQEITEEKTPIKIKQEEIEYDFASTSAATSTPPKRSKRNSKAKPSSSTSHDVNNKDVLTQNTGHRSIQQTPTTKIRKNNRKQRKVKDVNRPKKPANPYALYLAEQCSLMKQKSAPGALNAPHIGRVVSEQWRNLSKEDKQVYMDRYNIAKTNYDEEVLPPKLRQEQSDSSDEHDELEGTPLSNDDQEREHDELQDDYDVPLLSPTKSSSKENQEKMLPVAKESIGSSELEEMQDVEYSNGGNKNDKAESSIKKTKTTIDGEHPRTREALMVDIEITKKKHLRKRKSREEDYDGDYQRRKNRGNRREFADGQEESNEEDSAGDESDHSPLGTPSADGEISPSKWSLKGLFSGFKRPKFFQ</sequence>
<evidence type="ECO:0000259" key="5">
    <source>
        <dbReference type="PROSITE" id="PS50118"/>
    </source>
</evidence>
<feature type="region of interest" description="Disordered" evidence="4">
    <location>
        <begin position="361"/>
        <end position="550"/>
    </location>
</feature>
<dbReference type="InterPro" id="IPR050342">
    <property type="entry name" value="HMGB"/>
</dbReference>
<dbReference type="GO" id="GO:0005634">
    <property type="term" value="C:nucleus"/>
    <property type="evidence" value="ECO:0007669"/>
    <property type="project" value="UniProtKB-UniRule"/>
</dbReference>
<dbReference type="Gene3D" id="1.10.30.10">
    <property type="entry name" value="High mobility group box domain"/>
    <property type="match status" value="2"/>
</dbReference>
<dbReference type="SMART" id="SM00398">
    <property type="entry name" value="HMG"/>
    <property type="match status" value="2"/>
</dbReference>
<dbReference type="GO" id="GO:0003677">
    <property type="term" value="F:DNA binding"/>
    <property type="evidence" value="ECO:0007669"/>
    <property type="project" value="UniProtKB-UniRule"/>
</dbReference>
<feature type="DNA-binding region" description="HMG box" evidence="2">
    <location>
        <begin position="296"/>
        <end position="368"/>
    </location>
</feature>
<evidence type="ECO:0000313" key="6">
    <source>
        <dbReference type="EMBL" id="CAG8433811.1"/>
    </source>
</evidence>
<evidence type="ECO:0000256" key="1">
    <source>
        <dbReference type="ARBA" id="ARBA00023125"/>
    </source>
</evidence>
<dbReference type="Pfam" id="PF00505">
    <property type="entry name" value="HMG_box"/>
    <property type="match status" value="1"/>
</dbReference>
<evidence type="ECO:0000313" key="7">
    <source>
        <dbReference type="Proteomes" id="UP000789831"/>
    </source>
</evidence>
<keyword evidence="7" id="KW-1185">Reference proteome</keyword>
<feature type="compositionally biased region" description="Acidic residues" evidence="4">
    <location>
        <begin position="373"/>
        <end position="382"/>
    </location>
</feature>
<dbReference type="Proteomes" id="UP000789831">
    <property type="component" value="Unassembled WGS sequence"/>
</dbReference>
<dbReference type="Pfam" id="PF09011">
    <property type="entry name" value="HMG_box_2"/>
    <property type="match status" value="1"/>
</dbReference>
<feature type="domain" description="HMG box" evidence="5">
    <location>
        <begin position="296"/>
        <end position="368"/>
    </location>
</feature>
<feature type="DNA-binding region" description="HMG box" evidence="2">
    <location>
        <begin position="127"/>
        <end position="197"/>
    </location>
</feature>
<feature type="compositionally biased region" description="Acidic residues" evidence="4">
    <location>
        <begin position="514"/>
        <end position="527"/>
    </location>
</feature>
<reference evidence="6" key="1">
    <citation type="submission" date="2021-06" db="EMBL/GenBank/DDBJ databases">
        <authorList>
            <person name="Kallberg Y."/>
            <person name="Tangrot J."/>
            <person name="Rosling A."/>
        </authorList>
    </citation>
    <scope>NUCLEOTIDE SEQUENCE</scope>
    <source>
        <strain evidence="6">MT106</strain>
    </source>
</reference>
<dbReference type="AlphaFoldDB" id="A0A9N8YIE1"/>
<accession>A0A9N8YIE1</accession>
<dbReference type="SUPFAM" id="SSF47095">
    <property type="entry name" value="HMG-box"/>
    <property type="match status" value="2"/>
</dbReference>
<dbReference type="PANTHER" id="PTHR48112">
    <property type="entry name" value="HIGH MOBILITY GROUP PROTEIN DSP1"/>
    <property type="match status" value="1"/>
</dbReference>
<organism evidence="6 7">
    <name type="scientific">Ambispora gerdemannii</name>
    <dbReference type="NCBI Taxonomy" id="144530"/>
    <lineage>
        <taxon>Eukaryota</taxon>
        <taxon>Fungi</taxon>
        <taxon>Fungi incertae sedis</taxon>
        <taxon>Mucoromycota</taxon>
        <taxon>Glomeromycotina</taxon>
        <taxon>Glomeromycetes</taxon>
        <taxon>Archaeosporales</taxon>
        <taxon>Ambisporaceae</taxon>
        <taxon>Ambispora</taxon>
    </lineage>
</organism>
<keyword evidence="1 2" id="KW-0238">DNA-binding</keyword>
<dbReference type="OrthoDB" id="1919336at2759"/>
<protein>
    <submittedName>
        <fullName evidence="6">12500_t:CDS:1</fullName>
    </submittedName>
</protein>
<dbReference type="InterPro" id="IPR009071">
    <property type="entry name" value="HMG_box_dom"/>
</dbReference>
<keyword evidence="3" id="KW-0175">Coiled coil</keyword>
<name>A0A9N8YIE1_9GLOM</name>
<gene>
    <name evidence="6" type="ORF">AGERDE_LOCUS244</name>
</gene>
<comment type="caution">
    <text evidence="6">The sequence shown here is derived from an EMBL/GenBank/DDBJ whole genome shotgun (WGS) entry which is preliminary data.</text>
</comment>
<evidence type="ECO:0000256" key="4">
    <source>
        <dbReference type="SAM" id="MobiDB-lite"/>
    </source>
</evidence>
<feature type="coiled-coil region" evidence="3">
    <location>
        <begin position="179"/>
        <end position="206"/>
    </location>
</feature>
<feature type="domain" description="HMG box" evidence="5">
    <location>
        <begin position="127"/>
        <end position="197"/>
    </location>
</feature>
<proteinExistence type="predicted"/>
<dbReference type="InterPro" id="IPR036910">
    <property type="entry name" value="HMG_box_dom_sf"/>
</dbReference>
<feature type="compositionally biased region" description="Polar residues" evidence="4">
    <location>
        <begin position="228"/>
        <end position="238"/>
    </location>
</feature>
<keyword evidence="2" id="KW-0539">Nucleus</keyword>
<feature type="compositionally biased region" description="Polar residues" evidence="4">
    <location>
        <begin position="247"/>
        <end position="278"/>
    </location>
</feature>